<organism evidence="3 4">
    <name type="scientific">Actinocatenispora thailandica</name>
    <dbReference type="NCBI Taxonomy" id="227318"/>
    <lineage>
        <taxon>Bacteria</taxon>
        <taxon>Bacillati</taxon>
        <taxon>Actinomycetota</taxon>
        <taxon>Actinomycetes</taxon>
        <taxon>Micromonosporales</taxon>
        <taxon>Micromonosporaceae</taxon>
        <taxon>Actinocatenispora</taxon>
    </lineage>
</organism>
<evidence type="ECO:0000313" key="3">
    <source>
        <dbReference type="EMBL" id="BCJ36390.1"/>
    </source>
</evidence>
<dbReference type="KEGG" id="atl:Athai_38930"/>
<feature type="transmembrane region" description="Helical" evidence="2">
    <location>
        <begin position="235"/>
        <end position="256"/>
    </location>
</feature>
<evidence type="ECO:0000256" key="1">
    <source>
        <dbReference type="SAM" id="MobiDB-lite"/>
    </source>
</evidence>
<feature type="region of interest" description="Disordered" evidence="1">
    <location>
        <begin position="1"/>
        <end position="23"/>
    </location>
</feature>
<accession>A0A7R7DR62</accession>
<evidence type="ECO:0000313" key="4">
    <source>
        <dbReference type="Proteomes" id="UP000611640"/>
    </source>
</evidence>
<protein>
    <submittedName>
        <fullName evidence="3">Uncharacterized protein</fullName>
    </submittedName>
</protein>
<keyword evidence="2" id="KW-1133">Transmembrane helix</keyword>
<reference evidence="3 4" key="1">
    <citation type="submission" date="2020-08" db="EMBL/GenBank/DDBJ databases">
        <title>Whole genome shotgun sequence of Actinocatenispora thailandica NBRC 105041.</title>
        <authorList>
            <person name="Komaki H."/>
            <person name="Tamura T."/>
        </authorList>
    </citation>
    <scope>NUCLEOTIDE SEQUENCE [LARGE SCALE GENOMIC DNA]</scope>
    <source>
        <strain evidence="3 4">NBRC 105041</strain>
    </source>
</reference>
<feature type="transmembrane region" description="Helical" evidence="2">
    <location>
        <begin position="276"/>
        <end position="299"/>
    </location>
</feature>
<keyword evidence="2" id="KW-0472">Membrane</keyword>
<gene>
    <name evidence="3" type="ORF">Athai_38930</name>
</gene>
<sequence length="300" mass="32854">MVDNRDAPSAEKRGSDRQSTPRREVSGPLRALLFVIVWQRNGLTRPPYLLMFLFALPMWPEPDYLRDIGVSDTHLRRIWSAAGRQALAVGMLAGTALCIYLTVAIAVGPPVGTNRGSLAGAFVVTVAVAITTGWLAWPSGTPRIRLLVAAARCARLLLMLDDREPATSYYPRSFLARLDDPAYRRRRVAGVAWALTRDTAKLTGQPVSAGSSLGELLLWFADNPRDPRRRPTVSAYLVELIAALCAGAALPEFHFAPAARFRTRSPREPLLRQLRSIVSGTLITGVILAFVTAVLTFLLN</sequence>
<name>A0A7R7DR62_9ACTN</name>
<feature type="transmembrane region" description="Helical" evidence="2">
    <location>
        <begin position="118"/>
        <end position="137"/>
    </location>
</feature>
<dbReference type="Proteomes" id="UP000611640">
    <property type="component" value="Chromosome"/>
</dbReference>
<keyword evidence="4" id="KW-1185">Reference proteome</keyword>
<dbReference type="AlphaFoldDB" id="A0A7R7DR62"/>
<dbReference type="RefSeq" id="WP_203962769.1">
    <property type="nucleotide sequence ID" value="NZ_AP023355.1"/>
</dbReference>
<keyword evidence="2" id="KW-0812">Transmembrane</keyword>
<evidence type="ECO:0000256" key="2">
    <source>
        <dbReference type="SAM" id="Phobius"/>
    </source>
</evidence>
<proteinExistence type="predicted"/>
<dbReference type="EMBL" id="AP023355">
    <property type="protein sequence ID" value="BCJ36390.1"/>
    <property type="molecule type" value="Genomic_DNA"/>
</dbReference>
<feature type="transmembrane region" description="Helical" evidence="2">
    <location>
        <begin position="86"/>
        <end position="106"/>
    </location>
</feature>